<evidence type="ECO:0000256" key="2">
    <source>
        <dbReference type="ARBA" id="ARBA00007430"/>
    </source>
</evidence>
<accession>A0A1C7H1G1</accession>
<dbReference type="EMBL" id="SRYX01000090">
    <property type="protein sequence ID" value="TGY26984.1"/>
    <property type="molecule type" value="Genomic_DNA"/>
</dbReference>
<protein>
    <submittedName>
        <fullName evidence="8">Lipopolysaccharide biosynthesis protein</fullName>
    </submittedName>
</protein>
<feature type="transmembrane region" description="Helical" evidence="7">
    <location>
        <begin position="292"/>
        <end position="312"/>
    </location>
</feature>
<evidence type="ECO:0000313" key="9">
    <source>
        <dbReference type="EMBL" id="TGY26984.1"/>
    </source>
</evidence>
<feature type="transmembrane region" description="Helical" evidence="7">
    <location>
        <begin position="46"/>
        <end position="69"/>
    </location>
</feature>
<feature type="transmembrane region" description="Helical" evidence="7">
    <location>
        <begin position="116"/>
        <end position="134"/>
    </location>
</feature>
<dbReference type="AlphaFoldDB" id="A0A1C7H1G1"/>
<evidence type="ECO:0000313" key="8">
    <source>
        <dbReference type="EMBL" id="ANU57861.1"/>
    </source>
</evidence>
<feature type="transmembrane region" description="Helical" evidence="7">
    <location>
        <begin position="324"/>
        <end position="344"/>
    </location>
</feature>
<reference evidence="9 11" key="3">
    <citation type="submission" date="2019-04" db="EMBL/GenBank/DDBJ databases">
        <title>Microbes associate with the intestines of laboratory mice.</title>
        <authorList>
            <person name="Navarre W."/>
            <person name="Wong E."/>
            <person name="Huang K."/>
            <person name="Tropini C."/>
            <person name="Ng K."/>
            <person name="Yu B."/>
        </authorList>
    </citation>
    <scope>NUCLEOTIDE SEQUENCE [LARGE SCALE GENOMIC DNA]</scope>
    <source>
        <strain evidence="9 11">NM63_1-25</strain>
    </source>
</reference>
<feature type="transmembrane region" description="Helical" evidence="7">
    <location>
        <begin position="81"/>
        <end position="104"/>
    </location>
</feature>
<evidence type="ECO:0000256" key="3">
    <source>
        <dbReference type="ARBA" id="ARBA00022475"/>
    </source>
</evidence>
<evidence type="ECO:0000313" key="10">
    <source>
        <dbReference type="Proteomes" id="UP000092631"/>
    </source>
</evidence>
<feature type="transmembrane region" description="Helical" evidence="7">
    <location>
        <begin position="440"/>
        <end position="460"/>
    </location>
</feature>
<gene>
    <name evidence="8" type="ORF">A4V03_09975</name>
    <name evidence="9" type="ORF">E5353_16505</name>
</gene>
<evidence type="ECO:0000256" key="7">
    <source>
        <dbReference type="SAM" id="Phobius"/>
    </source>
</evidence>
<proteinExistence type="inferred from homology"/>
<dbReference type="PANTHER" id="PTHR30250">
    <property type="entry name" value="PST FAMILY PREDICTED COLANIC ACID TRANSPORTER"/>
    <property type="match status" value="1"/>
</dbReference>
<evidence type="ECO:0000256" key="5">
    <source>
        <dbReference type="ARBA" id="ARBA00022989"/>
    </source>
</evidence>
<dbReference type="OrthoDB" id="9770347at2"/>
<dbReference type="Proteomes" id="UP000309566">
    <property type="component" value="Unassembled WGS sequence"/>
</dbReference>
<organism evidence="8 10">
    <name type="scientific">Bacteroides caecimuris</name>
    <dbReference type="NCBI Taxonomy" id="1796613"/>
    <lineage>
        <taxon>Bacteria</taxon>
        <taxon>Pseudomonadati</taxon>
        <taxon>Bacteroidota</taxon>
        <taxon>Bacteroidia</taxon>
        <taxon>Bacteroidales</taxon>
        <taxon>Bacteroidaceae</taxon>
        <taxon>Bacteroides</taxon>
    </lineage>
</organism>
<comment type="similarity">
    <text evidence="2">Belongs to the polysaccharide synthase family.</text>
</comment>
<keyword evidence="3" id="KW-1003">Cell membrane</keyword>
<evidence type="ECO:0000256" key="4">
    <source>
        <dbReference type="ARBA" id="ARBA00022692"/>
    </source>
</evidence>
<reference evidence="10" key="1">
    <citation type="submission" date="2016-04" db="EMBL/GenBank/DDBJ databases">
        <title>Complete Genome Sequences of Twelve Strains of a Stable Defined Moderately Diverse Mouse Microbiota 2 (sDMDMm2).</title>
        <authorList>
            <person name="Uchimura Y."/>
            <person name="Wyss M."/>
            <person name="Brugiroux S."/>
            <person name="Limenitakis J.P."/>
            <person name="Stecher B."/>
            <person name="McCoy K.D."/>
            <person name="Macpherson A.J."/>
        </authorList>
    </citation>
    <scope>NUCLEOTIDE SEQUENCE [LARGE SCALE GENOMIC DNA]</scope>
    <source>
        <strain evidence="10">I48</strain>
    </source>
</reference>
<comment type="subcellular location">
    <subcellularLocation>
        <location evidence="1">Cell membrane</location>
        <topology evidence="1">Multi-pass membrane protein</topology>
    </subcellularLocation>
</comment>
<feature type="transmembrane region" description="Helical" evidence="7">
    <location>
        <begin position="383"/>
        <end position="402"/>
    </location>
</feature>
<dbReference type="CDD" id="cd13127">
    <property type="entry name" value="MATE_tuaB_like"/>
    <property type="match status" value="1"/>
</dbReference>
<name>A0A1C7H1G1_9BACE</name>
<dbReference type="Pfam" id="PF13440">
    <property type="entry name" value="Polysacc_synt_3"/>
    <property type="match status" value="1"/>
</dbReference>
<keyword evidence="10" id="KW-1185">Reference proteome</keyword>
<evidence type="ECO:0000256" key="6">
    <source>
        <dbReference type="ARBA" id="ARBA00023136"/>
    </source>
</evidence>
<dbReference type="InterPro" id="IPR050833">
    <property type="entry name" value="Poly_Biosynth_Transport"/>
</dbReference>
<keyword evidence="4 7" id="KW-0812">Transmembrane</keyword>
<sequence>MAISLKQQTISGMIWSFLQRFGSMGVSFISNIIFARLLTPDDYGCIGMLTIFIALSNTFIDGGFGSALIQKKRPTQEDYSTIFYWNVFLSIVLYAILFLCAPLIADFYNIEILSKILQVEGIILIINALGIIQNNQLRKQLKFKSIAHITLTASIVSVIVAIVMAYMGYGVWSLVAQQIVLSFVSTLLYWIHGSWRPSRTFSARSFKELFGFGSFILLSSLLNAFCNNLNGLLIGKFFNASSMGYFTQAKKLEDVFSSSIETVVGQVTYPVLVEVKDKNDELKKMLSQFNSLLLYVVTPLMLLLNLFAKPIISLLLGVEWLPAVPYLEILAFQGIAISIQNVNYNAVASIGRSKNLFVSTVIKRSVSVASLIVGLKVGGIEGLLWGMVVSSFFICLYNSIMVHQYIGYKLLEQLTDLLSIILINGVTYICVYAIKCYVSINGFVWYLIMLVAYISIYLLLSYVSNIRTLTLISNITKDLLHRVVNKRL</sequence>
<evidence type="ECO:0000256" key="1">
    <source>
        <dbReference type="ARBA" id="ARBA00004651"/>
    </source>
</evidence>
<feature type="transmembrane region" description="Helical" evidence="7">
    <location>
        <begin position="12"/>
        <end position="34"/>
    </location>
</feature>
<reference evidence="8" key="2">
    <citation type="submission" date="2017-04" db="EMBL/GenBank/DDBJ databases">
        <title>Complete Genome Sequences of Twelve Strains of a Stable Defined Moderately Diverse Mouse Microbiota 2 (sDMDMm2).</title>
        <authorList>
            <person name="Uchimura Y."/>
            <person name="Wyss M."/>
            <person name="Brugiroux S."/>
            <person name="Limenitakis J.P."/>
            <person name="Stecher B."/>
            <person name="McCoy K.D."/>
            <person name="Macpherson A.J."/>
        </authorList>
    </citation>
    <scope>NUCLEOTIDE SEQUENCE</scope>
    <source>
        <strain evidence="8">I48</strain>
    </source>
</reference>
<dbReference type="Proteomes" id="UP000092631">
    <property type="component" value="Chromosome"/>
</dbReference>
<evidence type="ECO:0000313" key="11">
    <source>
        <dbReference type="Proteomes" id="UP000309566"/>
    </source>
</evidence>
<keyword evidence="6 7" id="KW-0472">Membrane</keyword>
<dbReference type="GeneID" id="82187466"/>
<dbReference type="KEGG" id="bcae:A4V03_09975"/>
<accession>A0A4S2CIB9</accession>
<feature type="transmembrane region" description="Helical" evidence="7">
    <location>
        <begin position="414"/>
        <end position="434"/>
    </location>
</feature>
<keyword evidence="5 7" id="KW-1133">Transmembrane helix</keyword>
<feature type="transmembrane region" description="Helical" evidence="7">
    <location>
        <begin position="146"/>
        <end position="166"/>
    </location>
</feature>
<dbReference type="EMBL" id="CP015401">
    <property type="protein sequence ID" value="ANU57861.1"/>
    <property type="molecule type" value="Genomic_DNA"/>
</dbReference>
<dbReference type="PANTHER" id="PTHR30250:SF10">
    <property type="entry name" value="LIPOPOLYSACCHARIDE BIOSYNTHESIS PROTEIN WZXC"/>
    <property type="match status" value="1"/>
</dbReference>
<dbReference type="GO" id="GO:0005886">
    <property type="term" value="C:plasma membrane"/>
    <property type="evidence" value="ECO:0007669"/>
    <property type="project" value="UniProtKB-SubCell"/>
</dbReference>
<dbReference type="RefSeq" id="WP_065538819.1">
    <property type="nucleotide sequence ID" value="NZ_CARILY010000042.1"/>
</dbReference>
<feature type="transmembrane region" description="Helical" evidence="7">
    <location>
        <begin position="172"/>
        <end position="191"/>
    </location>
</feature>